<feature type="transmembrane region" description="Helical" evidence="9">
    <location>
        <begin position="103"/>
        <end position="125"/>
    </location>
</feature>
<comment type="similarity">
    <text evidence="2">Belongs to the amino acid-polyamine-organocation (APC) superfamily. Amino acid transporter (AAT) (TC 2.A.3.1) family.</text>
</comment>
<dbReference type="FunFam" id="1.20.1740.10:FF:000001">
    <property type="entry name" value="Amino acid permease"/>
    <property type="match status" value="1"/>
</dbReference>
<keyword evidence="8 9" id="KW-0472">Membrane</keyword>
<gene>
    <name evidence="11" type="ORF">ID810_00210</name>
</gene>
<dbReference type="PIRSF" id="PIRSF006060">
    <property type="entry name" value="AA_transporter"/>
    <property type="match status" value="1"/>
</dbReference>
<dbReference type="PROSITE" id="PS00218">
    <property type="entry name" value="AMINO_ACID_PERMEASE_1"/>
    <property type="match status" value="1"/>
</dbReference>
<dbReference type="RefSeq" id="WP_166857506.1">
    <property type="nucleotide sequence ID" value="NZ_CP063989.1"/>
</dbReference>
<dbReference type="GO" id="GO:0055085">
    <property type="term" value="P:transmembrane transport"/>
    <property type="evidence" value="ECO:0007669"/>
    <property type="project" value="InterPro"/>
</dbReference>
<dbReference type="InterPro" id="IPR004841">
    <property type="entry name" value="AA-permease/SLC12A_dom"/>
</dbReference>
<protein>
    <submittedName>
        <fullName evidence="11">Amino acid permease</fullName>
    </submittedName>
</protein>
<feature type="transmembrane region" description="Helical" evidence="9">
    <location>
        <begin position="338"/>
        <end position="357"/>
    </location>
</feature>
<dbReference type="Pfam" id="PF00324">
    <property type="entry name" value="AA_permease"/>
    <property type="match status" value="1"/>
</dbReference>
<feature type="transmembrane region" description="Helical" evidence="9">
    <location>
        <begin position="247"/>
        <end position="266"/>
    </location>
</feature>
<reference evidence="11 12" key="1">
    <citation type="submission" date="2020-11" db="EMBL/GenBank/DDBJ databases">
        <title>Actinomyces sp. ZJ750.</title>
        <authorList>
            <person name="Zhou J."/>
        </authorList>
    </citation>
    <scope>NUCLEOTIDE SEQUENCE [LARGE SCALE GENOMIC DNA]</scope>
    <source>
        <strain evidence="11 12">ZJ750</strain>
    </source>
</reference>
<feature type="transmembrane region" description="Helical" evidence="9">
    <location>
        <begin position="278"/>
        <end position="306"/>
    </location>
</feature>
<feature type="domain" description="Amino acid permease/ SLC12A" evidence="10">
    <location>
        <begin position="22"/>
        <end position="460"/>
    </location>
</feature>
<feature type="transmembrane region" description="Helical" evidence="9">
    <location>
        <begin position="437"/>
        <end position="455"/>
    </location>
</feature>
<dbReference type="EMBL" id="CP063989">
    <property type="protein sequence ID" value="QPL05468.1"/>
    <property type="molecule type" value="Genomic_DNA"/>
</dbReference>
<dbReference type="GO" id="GO:0005886">
    <property type="term" value="C:plasma membrane"/>
    <property type="evidence" value="ECO:0007669"/>
    <property type="project" value="UniProtKB-SubCell"/>
</dbReference>
<evidence type="ECO:0000259" key="10">
    <source>
        <dbReference type="Pfam" id="PF00324"/>
    </source>
</evidence>
<keyword evidence="4" id="KW-1003">Cell membrane</keyword>
<feature type="transmembrane region" description="Helical" evidence="9">
    <location>
        <begin position="412"/>
        <end position="431"/>
    </location>
</feature>
<feature type="transmembrane region" description="Helical" evidence="9">
    <location>
        <begin position="208"/>
        <end position="226"/>
    </location>
</feature>
<sequence length="461" mass="49527">MPKTVDEIVAEGQLQRRLTNRHVQLIAIGGAIGTGLFMGSGKTISLAGPSVVVVYTLIGAVLFLVMRALGEVMLSDLSYKSFADVAADLVGPWAGFLTGWTYYFSWLVTAVAEVIVITGYVRFWWPGVPLWLPPVVTVALLLSINLTTVKAFGEIEFWFSIIKVVAILALVAVGVAMVAVGFTAPNGAVASVTNLWSDGGFFPRGFDGFARAFQIAVFAFIGTELIGTTAAEAKDPHVTLPKAINAIPVRIVLFYVGALTAIMMVTPWREVSAENSPFVSMFALAGLGVAASVVNFVVLTAAASSANSGLYSTSRMLYGLAWAHQAPRVFKRLSGRSVPGWSLLVTCVGLLTSIPLMSLSGSIMSAFTTVTTVASVLFIVVWGVIVVSYLRYRTRYPERHEASAYKVPGGRAAAWASLAFFAFVAWTLTLAQDTRQALLASPLWFAAMAVAWVVHRRRARR</sequence>
<evidence type="ECO:0000256" key="3">
    <source>
        <dbReference type="ARBA" id="ARBA00022448"/>
    </source>
</evidence>
<dbReference type="GO" id="GO:0006865">
    <property type="term" value="P:amino acid transport"/>
    <property type="evidence" value="ECO:0007669"/>
    <property type="project" value="UniProtKB-KW"/>
</dbReference>
<keyword evidence="12" id="KW-1185">Reference proteome</keyword>
<dbReference type="Gene3D" id="1.20.1740.10">
    <property type="entry name" value="Amino acid/polyamine transporter I"/>
    <property type="match status" value="1"/>
</dbReference>
<keyword evidence="5 9" id="KW-0812">Transmembrane</keyword>
<evidence type="ECO:0000256" key="4">
    <source>
        <dbReference type="ARBA" id="ARBA00022475"/>
    </source>
</evidence>
<dbReference type="PANTHER" id="PTHR43495:SF2">
    <property type="entry name" value="D-SERINE_D-ALANINE_GLYCINE TRANSPORTER"/>
    <property type="match status" value="1"/>
</dbReference>
<evidence type="ECO:0000256" key="2">
    <source>
        <dbReference type="ARBA" id="ARBA00008583"/>
    </source>
</evidence>
<feature type="transmembrane region" description="Helical" evidence="9">
    <location>
        <begin position="164"/>
        <end position="188"/>
    </location>
</feature>
<dbReference type="InterPro" id="IPR004840">
    <property type="entry name" value="Amino_acid_permease_CS"/>
</dbReference>
<evidence type="ECO:0000256" key="9">
    <source>
        <dbReference type="SAM" id="Phobius"/>
    </source>
</evidence>
<keyword evidence="6" id="KW-0029">Amino-acid transport</keyword>
<evidence type="ECO:0000256" key="8">
    <source>
        <dbReference type="ARBA" id="ARBA00023136"/>
    </source>
</evidence>
<evidence type="ECO:0000256" key="5">
    <source>
        <dbReference type="ARBA" id="ARBA00022692"/>
    </source>
</evidence>
<evidence type="ECO:0000313" key="12">
    <source>
        <dbReference type="Proteomes" id="UP000594637"/>
    </source>
</evidence>
<feature type="transmembrane region" description="Helical" evidence="9">
    <location>
        <begin position="363"/>
        <end position="392"/>
    </location>
</feature>
<comment type="subcellular location">
    <subcellularLocation>
        <location evidence="1">Cell membrane</location>
        <topology evidence="1">Multi-pass membrane protein</topology>
    </subcellularLocation>
</comment>
<dbReference type="PANTHER" id="PTHR43495">
    <property type="entry name" value="GABA PERMEASE"/>
    <property type="match status" value="1"/>
</dbReference>
<dbReference type="Proteomes" id="UP000594637">
    <property type="component" value="Chromosome"/>
</dbReference>
<dbReference type="KEGG" id="arep:ID810_00210"/>
<organism evidence="11 12">
    <name type="scientific">Actinomyces respiraculi</name>
    <dbReference type="NCBI Taxonomy" id="2744574"/>
    <lineage>
        <taxon>Bacteria</taxon>
        <taxon>Bacillati</taxon>
        <taxon>Actinomycetota</taxon>
        <taxon>Actinomycetes</taxon>
        <taxon>Actinomycetales</taxon>
        <taxon>Actinomycetaceae</taxon>
        <taxon>Actinomyces</taxon>
    </lineage>
</organism>
<evidence type="ECO:0000313" key="11">
    <source>
        <dbReference type="EMBL" id="QPL05468.1"/>
    </source>
</evidence>
<evidence type="ECO:0000256" key="6">
    <source>
        <dbReference type="ARBA" id="ARBA00022970"/>
    </source>
</evidence>
<evidence type="ECO:0000256" key="7">
    <source>
        <dbReference type="ARBA" id="ARBA00022989"/>
    </source>
</evidence>
<name>A0A7T0PWG7_9ACTO</name>
<keyword evidence="3" id="KW-0813">Transport</keyword>
<keyword evidence="7 9" id="KW-1133">Transmembrane helix</keyword>
<proteinExistence type="inferred from homology"/>
<feature type="transmembrane region" description="Helical" evidence="9">
    <location>
        <begin position="23"/>
        <end position="40"/>
    </location>
</feature>
<feature type="transmembrane region" description="Helical" evidence="9">
    <location>
        <begin position="46"/>
        <end position="65"/>
    </location>
</feature>
<dbReference type="AlphaFoldDB" id="A0A7T0PWG7"/>
<accession>A0A7T0PWG7</accession>
<feature type="transmembrane region" description="Helical" evidence="9">
    <location>
        <begin position="131"/>
        <end position="152"/>
    </location>
</feature>
<evidence type="ECO:0000256" key="1">
    <source>
        <dbReference type="ARBA" id="ARBA00004651"/>
    </source>
</evidence>